<evidence type="ECO:0000256" key="6">
    <source>
        <dbReference type="PIRSR" id="PIRSR601344-1"/>
    </source>
</evidence>
<proteinExistence type="inferred from homology"/>
<dbReference type="Gene3D" id="1.10.3460.10">
    <property type="entry name" value="Chlorophyll a/b binding protein domain"/>
    <property type="match status" value="1"/>
</dbReference>
<feature type="binding site" evidence="6">
    <location>
        <position position="190"/>
    </location>
    <ligand>
        <name>chlorophyll a</name>
        <dbReference type="ChEBI" id="CHEBI:58416"/>
        <label>1</label>
    </ligand>
</feature>
<feature type="binding site" evidence="6">
    <location>
        <position position="222"/>
    </location>
    <ligand>
        <name>chlorophyll a</name>
        <dbReference type="ChEBI" id="CHEBI:58416"/>
        <label>1</label>
    </ligand>
</feature>
<protein>
    <recommendedName>
        <fullName evidence="7">Chlorophyll a-b binding protein, chloroplastic</fullName>
    </recommendedName>
</protein>
<feature type="binding site" evidence="6">
    <location>
        <position position="91"/>
    </location>
    <ligand>
        <name>chlorophyll a</name>
        <dbReference type="ChEBI" id="CHEBI:58416"/>
        <label>1</label>
    </ligand>
</feature>
<keyword evidence="2 7" id="KW-0150">Chloroplast</keyword>
<dbReference type="GO" id="GO:0009522">
    <property type="term" value="C:photosystem I"/>
    <property type="evidence" value="ECO:0007669"/>
    <property type="project" value="UniProtKB-KW"/>
</dbReference>
<evidence type="ECO:0000313" key="9">
    <source>
        <dbReference type="Proteomes" id="UP001489004"/>
    </source>
</evidence>
<feature type="binding site" evidence="6">
    <location>
        <position position="88"/>
    </location>
    <ligand>
        <name>chlorophyll a</name>
        <dbReference type="ChEBI" id="CHEBI:58416"/>
        <label>1</label>
    </ligand>
</feature>
<comment type="similarity">
    <text evidence="7">Belongs to the light-harvesting chlorophyll a/b-binding (LHC) protein family.</text>
</comment>
<evidence type="ECO:0000256" key="5">
    <source>
        <dbReference type="ARBA" id="ARBA00022991"/>
    </source>
</evidence>
<keyword evidence="7" id="KW-0604">Photosystem II</keyword>
<dbReference type="Pfam" id="PF00504">
    <property type="entry name" value="Chloroa_b-bind"/>
    <property type="match status" value="1"/>
</dbReference>
<feature type="binding site" evidence="6">
    <location>
        <position position="189"/>
    </location>
    <ligand>
        <name>chlorophyll a</name>
        <dbReference type="ChEBI" id="CHEBI:58416"/>
        <label>1</label>
    </ligand>
</feature>
<dbReference type="SUPFAM" id="SSF103511">
    <property type="entry name" value="Chlorophyll a-b binding protein"/>
    <property type="match status" value="1"/>
</dbReference>
<feature type="binding site" evidence="6">
    <location>
        <position position="195"/>
    </location>
    <ligand>
        <name>chlorophyll a</name>
        <dbReference type="ChEBI" id="CHEBI:58416"/>
        <label>1</label>
    </ligand>
</feature>
<sequence>MATAFAQSSLLASHVSARSAFKGTALKPLPVIRAAQASRIVTSAKLEGKWLPGADTPSYLNDAPAAYGFDPLGLGAVPDNLQRFQEAELVHCRWAMAGVVGALAVEALGLSNWYDAPNWAITGGTPTWFGVPIPISLPLLIAIELVAIGGAEIQRNGESDPEKRKYPGGAFDPLGFAKDPKAAEVNKVKELKNGRLAMLAFVGFIAQHAATGKAPLAALGDHLSSPWTANFATNGISLPGIPNWH</sequence>
<dbReference type="EMBL" id="JALJOR010000002">
    <property type="protein sequence ID" value="KAK9824465.1"/>
    <property type="molecule type" value="Genomic_DNA"/>
</dbReference>
<evidence type="ECO:0000313" key="8">
    <source>
        <dbReference type="EMBL" id="KAK9824465.1"/>
    </source>
</evidence>
<dbReference type="PANTHER" id="PTHR21649">
    <property type="entry name" value="CHLOROPHYLL A/B BINDING PROTEIN"/>
    <property type="match status" value="1"/>
</dbReference>
<keyword evidence="7" id="KW-0603">Photosystem I</keyword>
<evidence type="ECO:0000256" key="7">
    <source>
        <dbReference type="RuleBase" id="RU363080"/>
    </source>
</evidence>
<gene>
    <name evidence="8" type="ORF">WJX72_010480</name>
</gene>
<dbReference type="GO" id="GO:0009535">
    <property type="term" value="C:chloroplast thylakoid membrane"/>
    <property type="evidence" value="ECO:0007669"/>
    <property type="project" value="UniProtKB-SubCell"/>
</dbReference>
<comment type="caution">
    <text evidence="8">The sequence shown here is derived from an EMBL/GenBank/DDBJ whole genome shotgun (WGS) entry which is preliminary data.</text>
</comment>
<evidence type="ECO:0000256" key="2">
    <source>
        <dbReference type="ARBA" id="ARBA00022528"/>
    </source>
</evidence>
<feature type="binding site" evidence="6">
    <location>
        <position position="193"/>
    </location>
    <ligand>
        <name>chlorophyll a</name>
        <dbReference type="ChEBI" id="CHEBI:58416"/>
        <label>1</label>
    </ligand>
</feature>
<comment type="function">
    <text evidence="7">The light-harvesting complex (LHC) functions as a light receptor, it captures and delivers excitation energy to photosystems with which it is closely associated.</text>
</comment>
<dbReference type="InterPro" id="IPR001344">
    <property type="entry name" value="Chloro_AB-bd_pln"/>
</dbReference>
<keyword evidence="4 7" id="KW-0934">Plastid</keyword>
<dbReference type="GO" id="GO:0009523">
    <property type="term" value="C:photosystem II"/>
    <property type="evidence" value="ECO:0007669"/>
    <property type="project" value="UniProtKB-KW"/>
</dbReference>
<evidence type="ECO:0000256" key="3">
    <source>
        <dbReference type="ARBA" id="ARBA00022531"/>
    </source>
</evidence>
<feature type="binding site" evidence="6">
    <location>
        <position position="207"/>
    </location>
    <ligand>
        <name>chlorophyll a</name>
        <dbReference type="ChEBI" id="CHEBI:58416"/>
        <label>1</label>
    </ligand>
</feature>
<feature type="binding site" description="axial binding residue" evidence="6">
    <location>
        <position position="93"/>
    </location>
    <ligand>
        <name>chlorophyll b</name>
        <dbReference type="ChEBI" id="CHEBI:61721"/>
        <label>1</label>
    </ligand>
    <ligandPart>
        <name>Mg</name>
        <dbReference type="ChEBI" id="CHEBI:25107"/>
    </ligandPart>
</feature>
<dbReference type="Proteomes" id="UP001489004">
    <property type="component" value="Unassembled WGS sequence"/>
</dbReference>
<reference evidence="8 9" key="1">
    <citation type="journal article" date="2024" name="Nat. Commun.">
        <title>Phylogenomics reveals the evolutionary origins of lichenization in chlorophyte algae.</title>
        <authorList>
            <person name="Puginier C."/>
            <person name="Libourel C."/>
            <person name="Otte J."/>
            <person name="Skaloud P."/>
            <person name="Haon M."/>
            <person name="Grisel S."/>
            <person name="Petersen M."/>
            <person name="Berrin J.G."/>
            <person name="Delaux P.M."/>
            <person name="Dal Grande F."/>
            <person name="Keller J."/>
        </authorList>
    </citation>
    <scope>NUCLEOTIDE SEQUENCE [LARGE SCALE GENOMIC DNA]</scope>
    <source>
        <strain evidence="8 9">SAG 2043</strain>
    </source>
</reference>
<dbReference type="AlphaFoldDB" id="A0AAW1QT57"/>
<keyword evidence="3 7" id="KW-0602">Photosynthesis</keyword>
<organism evidence="8 9">
    <name type="scientific">[Myrmecia] bisecta</name>
    <dbReference type="NCBI Taxonomy" id="41462"/>
    <lineage>
        <taxon>Eukaryota</taxon>
        <taxon>Viridiplantae</taxon>
        <taxon>Chlorophyta</taxon>
        <taxon>core chlorophytes</taxon>
        <taxon>Trebouxiophyceae</taxon>
        <taxon>Trebouxiales</taxon>
        <taxon>Trebouxiaceae</taxon>
        <taxon>Myrmecia</taxon>
    </lineage>
</organism>
<evidence type="ECO:0000256" key="1">
    <source>
        <dbReference type="ARBA" id="ARBA00022494"/>
    </source>
</evidence>
<comment type="subcellular location">
    <subcellularLocation>
        <location evidence="7">Plastid</location>
        <location evidence="7">Chloroplast thylakoid membrane</location>
    </subcellularLocation>
</comment>
<keyword evidence="9" id="KW-1185">Reference proteome</keyword>
<dbReference type="GO" id="GO:0016168">
    <property type="term" value="F:chlorophyll binding"/>
    <property type="evidence" value="ECO:0007669"/>
    <property type="project" value="UniProtKB-KW"/>
</dbReference>
<dbReference type="InterPro" id="IPR022796">
    <property type="entry name" value="Chloroa_b-bind"/>
</dbReference>
<name>A0AAW1QT57_9CHLO</name>
<keyword evidence="5 7" id="KW-0157">Chromophore</keyword>
<dbReference type="GO" id="GO:0009765">
    <property type="term" value="P:photosynthesis, light harvesting"/>
    <property type="evidence" value="ECO:0007669"/>
    <property type="project" value="InterPro"/>
</dbReference>
<evidence type="ECO:0000256" key="4">
    <source>
        <dbReference type="ARBA" id="ARBA00022640"/>
    </source>
</evidence>
<keyword evidence="1 6" id="KW-0148">Chlorophyll</keyword>
<accession>A0AAW1QT57</accession>
<keyword evidence="7" id="KW-0793">Thylakoid</keyword>